<name>A0ABM9N4K5_9LACO</name>
<comment type="similarity">
    <text evidence="1">Belongs to the peptidase C40 family.</text>
</comment>
<organism evidence="6 7">
    <name type="scientific">Eupransor demetentiae</name>
    <dbReference type="NCBI Taxonomy" id="3109584"/>
    <lineage>
        <taxon>Bacteria</taxon>
        <taxon>Bacillati</taxon>
        <taxon>Bacillota</taxon>
        <taxon>Bacilli</taxon>
        <taxon>Lactobacillales</taxon>
        <taxon>Lactobacillaceae</taxon>
        <taxon>Eupransor</taxon>
    </lineage>
</organism>
<evidence type="ECO:0000313" key="7">
    <source>
        <dbReference type="Proteomes" id="UP001314241"/>
    </source>
</evidence>
<sequence length="291" mass="31880">MAYNAQVAVNTARSFVGGVTYSMDWDKRDGLEANGTQYFDCSGFVYFILNAAGAIDQSYLERSHYTGTLKQDLEAAGFKEVQKNADGSVDAQAGDIYIWGTDYGKAAGGACHTGIMTGNDTEISSCFYYLGAPNTAVVELDYDMYLGLDGNPEWHIFRYMGGGSEITPSRPLQPKPNGAIEKFKALGGEFLLGGQLTVQAVETHHVIVQARIDELTAEPFNWDDNGIPLDVLYNDEAKTNDIVAGSKVRFKQSYNNGVIDEYDVKDNAVGIDFTDGNGVVWFDADKFYNHP</sequence>
<evidence type="ECO:0000256" key="3">
    <source>
        <dbReference type="ARBA" id="ARBA00022801"/>
    </source>
</evidence>
<evidence type="ECO:0000259" key="5">
    <source>
        <dbReference type="PROSITE" id="PS51935"/>
    </source>
</evidence>
<dbReference type="RefSeq" id="WP_349641648.1">
    <property type="nucleotide sequence ID" value="NZ_CAWVOH010000001.1"/>
</dbReference>
<dbReference type="InterPro" id="IPR038263">
    <property type="entry name" value="Lytic_exo_TRD_sf"/>
</dbReference>
<evidence type="ECO:0000256" key="1">
    <source>
        <dbReference type="ARBA" id="ARBA00007074"/>
    </source>
</evidence>
<comment type="caution">
    <text evidence="6">The sequence shown here is derived from an EMBL/GenBank/DDBJ whole genome shotgun (WGS) entry which is preliminary data.</text>
</comment>
<keyword evidence="7" id="KW-1185">Reference proteome</keyword>
<accession>A0ABM9N4K5</accession>
<protein>
    <submittedName>
        <fullName evidence="6">NlpC_P60 family (NlpC)</fullName>
    </submittedName>
</protein>
<dbReference type="Pfam" id="PF05382">
    <property type="entry name" value="Amidase_5"/>
    <property type="match status" value="1"/>
</dbReference>
<evidence type="ECO:0000313" key="6">
    <source>
        <dbReference type="EMBL" id="CAK8054106.1"/>
    </source>
</evidence>
<dbReference type="InterPro" id="IPR038765">
    <property type="entry name" value="Papain-like_cys_pep_sf"/>
</dbReference>
<dbReference type="Proteomes" id="UP001314241">
    <property type="component" value="Unassembled WGS sequence"/>
</dbReference>
<gene>
    <name evidence="6" type="ORF">R54876_GBNLAHCA_00667</name>
</gene>
<dbReference type="Gene3D" id="2.40.50.670">
    <property type="match status" value="1"/>
</dbReference>
<proteinExistence type="inferred from homology"/>
<dbReference type="EMBL" id="CAWVOH010000001">
    <property type="protein sequence ID" value="CAK8054106.1"/>
    <property type="molecule type" value="Genomic_DNA"/>
</dbReference>
<feature type="domain" description="NlpC/P60" evidence="5">
    <location>
        <begin position="2"/>
        <end position="160"/>
    </location>
</feature>
<evidence type="ECO:0000256" key="4">
    <source>
        <dbReference type="ARBA" id="ARBA00022807"/>
    </source>
</evidence>
<evidence type="ECO:0000256" key="2">
    <source>
        <dbReference type="ARBA" id="ARBA00022670"/>
    </source>
</evidence>
<reference evidence="6 7" key="1">
    <citation type="submission" date="2024-01" db="EMBL/GenBank/DDBJ databases">
        <authorList>
            <person name="Botero Cardona J."/>
        </authorList>
    </citation>
    <scope>NUCLEOTIDE SEQUENCE [LARGE SCALE GENOMIC DNA]</scope>
    <source>
        <strain evidence="6 7">LMG 33000</strain>
    </source>
</reference>
<keyword evidence="2" id="KW-0645">Protease</keyword>
<keyword evidence="4" id="KW-0788">Thiol protease</keyword>
<dbReference type="Gene3D" id="3.90.1720.10">
    <property type="entry name" value="endopeptidase domain like (from Nostoc punctiforme)"/>
    <property type="match status" value="1"/>
</dbReference>
<dbReference type="InterPro" id="IPR000064">
    <property type="entry name" value="NLP_P60_dom"/>
</dbReference>
<dbReference type="SUPFAM" id="SSF54001">
    <property type="entry name" value="Cysteine proteinases"/>
    <property type="match status" value="1"/>
</dbReference>
<dbReference type="PROSITE" id="PS51935">
    <property type="entry name" value="NLPC_P60"/>
    <property type="match status" value="1"/>
</dbReference>
<keyword evidence="3" id="KW-0378">Hydrolase</keyword>
<dbReference type="InterPro" id="IPR008044">
    <property type="entry name" value="Phage_lysin"/>
</dbReference>